<keyword evidence="3" id="KW-1185">Reference proteome</keyword>
<sequence>MKRQTVRVDSLSSYDDVELRYTTWLKMLTDLMEPQNLFLILGRGTGKTTDYLSERLMNICYEMPHSYIAVVGNTYTNLIKNVVPSIIDGWKRKGWIEGVHYVVDEAPPDHFKKPYKTPQEYKHTISTFTGNFFNYISMDTPSSGAGNSYQHIVGDETKYLEKKRIDRLFPALRGDATVFGHSPYYLGVTFTTDYPNIIMPGEYDWILDKEKEMNKQQIKYLLQISLELNKATANAIRAARKRNERLLKKFKNLIKKLTVLKTRLRKSSTFFYKASSFVNVNVLRLDFFKTALEALGEIEFNTSVLSQPPQVEAGQRFYVGFDDRHIYTDGIIKENYFRYKTGDAAETFSTDLKYCIHNRPLELGVDFGDMISFVVGQTQGNTLRLLKNFYSLGQKTEKICARFLEFFKNHKNKTIDVYYDRSGNAYQSVGRDWAAEVKKFLETKPDGTSTGWTVNLMSRNQGNITQQEEFNLAKAMFSGNYKELPFLLFDKYQCRQLISSMNVAKQIVKSNTKGIRQIFKDKSSEKLPLEKRPMYSTNLSDALKYLICRKKWMNILRDKTTSYSDPETIGD</sequence>
<keyword evidence="1" id="KW-0175">Coiled coil</keyword>
<gene>
    <name evidence="2" type="ORF">C1638_003105</name>
</gene>
<dbReference type="AlphaFoldDB" id="A0A316X5E0"/>
<dbReference type="RefSeq" id="WP_109618078.1">
    <property type="nucleotide sequence ID" value="NZ_PPEI02000001.1"/>
</dbReference>
<evidence type="ECO:0000313" key="2">
    <source>
        <dbReference type="EMBL" id="PWN67593.1"/>
    </source>
</evidence>
<accession>A0A316X5E0</accession>
<protein>
    <submittedName>
        <fullName evidence="2">Uncharacterized protein</fullName>
    </submittedName>
</protein>
<name>A0A316X5E0_9FLAO</name>
<dbReference type="Proteomes" id="UP000236182">
    <property type="component" value="Unassembled WGS sequence"/>
</dbReference>
<dbReference type="EMBL" id="PPEI02000001">
    <property type="protein sequence ID" value="PWN67593.1"/>
    <property type="molecule type" value="Genomic_DNA"/>
</dbReference>
<feature type="coiled-coil region" evidence="1">
    <location>
        <begin position="229"/>
        <end position="263"/>
    </location>
</feature>
<proteinExistence type="predicted"/>
<evidence type="ECO:0000256" key="1">
    <source>
        <dbReference type="SAM" id="Coils"/>
    </source>
</evidence>
<organism evidence="2 3">
    <name type="scientific">Chryseobacterium oncorhynchi</name>
    <dbReference type="NCBI Taxonomy" id="741074"/>
    <lineage>
        <taxon>Bacteria</taxon>
        <taxon>Pseudomonadati</taxon>
        <taxon>Bacteroidota</taxon>
        <taxon>Flavobacteriia</taxon>
        <taxon>Flavobacteriales</taxon>
        <taxon>Weeksellaceae</taxon>
        <taxon>Chryseobacterium group</taxon>
        <taxon>Chryseobacterium</taxon>
    </lineage>
</organism>
<dbReference type="OrthoDB" id="1151239at2"/>
<reference evidence="2" key="1">
    <citation type="submission" date="2018-04" db="EMBL/GenBank/DDBJ databases">
        <title>Draft Genome Sequences of Chryseobacterium lactis NCTC11390T isolated from milk, Chryseobacterium oncorhynchi 701B-08T from rainbow trout, and Chryseobacterium viscerum 687B-08T from diseased fish.</title>
        <authorList>
            <person name="Jeong J.-J."/>
            <person name="Lee Y.J."/>
            <person name="Pathiraja D."/>
            <person name="Park B."/>
            <person name="Choi I.-G."/>
            <person name="Kim K.D."/>
        </authorList>
    </citation>
    <scope>NUCLEOTIDE SEQUENCE [LARGE SCALE GENOMIC DNA]</scope>
    <source>
        <strain evidence="2">701B-08</strain>
    </source>
</reference>
<evidence type="ECO:0000313" key="3">
    <source>
        <dbReference type="Proteomes" id="UP000236182"/>
    </source>
</evidence>
<dbReference type="Gene3D" id="3.40.50.300">
    <property type="entry name" value="P-loop containing nucleotide triphosphate hydrolases"/>
    <property type="match status" value="1"/>
</dbReference>
<dbReference type="InterPro" id="IPR027417">
    <property type="entry name" value="P-loop_NTPase"/>
</dbReference>
<comment type="caution">
    <text evidence="2">The sequence shown here is derived from an EMBL/GenBank/DDBJ whole genome shotgun (WGS) entry which is preliminary data.</text>
</comment>